<protein>
    <submittedName>
        <fullName evidence="2">Uncharacterized protein</fullName>
    </submittedName>
</protein>
<evidence type="ECO:0000256" key="1">
    <source>
        <dbReference type="SAM" id="MobiDB-lite"/>
    </source>
</evidence>
<evidence type="ECO:0000313" key="2">
    <source>
        <dbReference type="EMBL" id="ELY83205.1"/>
    </source>
</evidence>
<organism evidence="2 3">
    <name type="scientific">Natrinema gari JCM 14663</name>
    <dbReference type="NCBI Taxonomy" id="1230459"/>
    <lineage>
        <taxon>Archaea</taxon>
        <taxon>Methanobacteriati</taxon>
        <taxon>Methanobacteriota</taxon>
        <taxon>Stenosarchaea group</taxon>
        <taxon>Halobacteria</taxon>
        <taxon>Halobacteriales</taxon>
        <taxon>Natrialbaceae</taxon>
        <taxon>Natrinema</taxon>
    </lineage>
</organism>
<name>L9Z9N9_9EURY</name>
<reference evidence="2 3" key="1">
    <citation type="journal article" date="2014" name="PLoS Genet.">
        <title>Phylogenetically driven sequencing of extremely halophilic archaea reveals strategies for static and dynamic osmo-response.</title>
        <authorList>
            <person name="Becker E.A."/>
            <person name="Seitzer P.M."/>
            <person name="Tritt A."/>
            <person name="Larsen D."/>
            <person name="Krusor M."/>
            <person name="Yao A.I."/>
            <person name="Wu D."/>
            <person name="Madern D."/>
            <person name="Eisen J.A."/>
            <person name="Darling A.E."/>
            <person name="Facciotti M.T."/>
        </authorList>
    </citation>
    <scope>NUCLEOTIDE SEQUENCE [LARGE SCALE GENOMIC DNA]</scope>
    <source>
        <strain evidence="2 3">JCM 14663</strain>
    </source>
</reference>
<feature type="region of interest" description="Disordered" evidence="1">
    <location>
        <begin position="1"/>
        <end position="25"/>
    </location>
</feature>
<dbReference type="RefSeq" id="WP_008452629.1">
    <property type="nucleotide sequence ID" value="NZ_AOIJ01000032.1"/>
</dbReference>
<gene>
    <name evidence="2" type="ORF">C486_02533</name>
</gene>
<dbReference type="Proteomes" id="UP000011592">
    <property type="component" value="Unassembled WGS sequence"/>
</dbReference>
<sequence>MRDVEDPTTFDDGTYEGLSPRDQDRFEEEFDDKLGEFSEDAIEMELRSEYDHQKEHLDLLKAACAAFHPEDGAAKSDSDFKLVGVNPLAGTRQTPVDVAAIRPEYNCVYVLLICCEIGGERRDEWVENVNSVHRYFDSQETRQQIKEKLEINTRELDIGYISLTREDDTTGMDFSILDRNCDVSPYAVWECETGDKWLRHVEGSFVHSDLRDAFQDEIDYSRREDPLDYAVGSHSVFPLEEIVYRIVKENTEFNADDEDEFDHSTFVEHYNDGLQVFCRQENRDSLIENQTEAILHDGLAANILTDDHNDLNTDKDYRVVYSGSRGPRHARSAVKRRFFENMPAYEKGRRAFDLTKDKFEPETNLGDYQ</sequence>
<keyword evidence="3" id="KW-1185">Reference proteome</keyword>
<dbReference type="EMBL" id="AOIJ01000032">
    <property type="protein sequence ID" value="ELY83205.1"/>
    <property type="molecule type" value="Genomic_DNA"/>
</dbReference>
<dbReference type="AlphaFoldDB" id="L9Z9N9"/>
<accession>L9Z9N9</accession>
<proteinExistence type="predicted"/>
<evidence type="ECO:0000313" key="3">
    <source>
        <dbReference type="Proteomes" id="UP000011592"/>
    </source>
</evidence>
<comment type="caution">
    <text evidence="2">The sequence shown here is derived from an EMBL/GenBank/DDBJ whole genome shotgun (WGS) entry which is preliminary data.</text>
</comment>